<dbReference type="SUPFAM" id="SSF52151">
    <property type="entry name" value="FabD/lysophospholipase-like"/>
    <property type="match status" value="1"/>
</dbReference>
<dbReference type="Gene3D" id="3.40.366.10">
    <property type="entry name" value="Malonyl-Coenzyme A Acyl Carrier Protein, domain 2"/>
    <property type="match status" value="1"/>
</dbReference>
<dbReference type="InterPro" id="IPR016035">
    <property type="entry name" value="Acyl_Trfase/lysoPLipase"/>
</dbReference>
<dbReference type="SMART" id="SM00827">
    <property type="entry name" value="PKS_AT"/>
    <property type="match status" value="1"/>
</dbReference>
<evidence type="ECO:0000256" key="3">
    <source>
        <dbReference type="ARBA" id="ARBA00023315"/>
    </source>
</evidence>
<dbReference type="GO" id="GO:0004314">
    <property type="term" value="F:[acyl-carrier-protein] S-malonyltransferase activity"/>
    <property type="evidence" value="ECO:0007669"/>
    <property type="project" value="UniProtKB-EC"/>
</dbReference>
<dbReference type="GO" id="GO:0005829">
    <property type="term" value="C:cytosol"/>
    <property type="evidence" value="ECO:0007669"/>
    <property type="project" value="TreeGrafter"/>
</dbReference>
<dbReference type="EC" id="2.3.1.39" evidence="1"/>
<dbReference type="PANTHER" id="PTHR42681:SF1">
    <property type="entry name" value="MALONYL-COA-ACYL CARRIER PROTEIN TRANSACYLASE, MITOCHONDRIAL"/>
    <property type="match status" value="1"/>
</dbReference>
<evidence type="ECO:0000313" key="6">
    <source>
        <dbReference type="EMBL" id="APU17092.1"/>
    </source>
</evidence>
<dbReference type="PANTHER" id="PTHR42681">
    <property type="entry name" value="MALONYL-COA-ACYL CARRIER PROTEIN TRANSACYLASE, MITOCHONDRIAL"/>
    <property type="match status" value="1"/>
</dbReference>
<comment type="catalytic activity">
    <reaction evidence="4">
        <text>holo-[ACP] + malonyl-CoA = malonyl-[ACP] + CoA</text>
        <dbReference type="Rhea" id="RHEA:41792"/>
        <dbReference type="Rhea" id="RHEA-COMP:9623"/>
        <dbReference type="Rhea" id="RHEA-COMP:9685"/>
        <dbReference type="ChEBI" id="CHEBI:57287"/>
        <dbReference type="ChEBI" id="CHEBI:57384"/>
        <dbReference type="ChEBI" id="CHEBI:64479"/>
        <dbReference type="ChEBI" id="CHEBI:78449"/>
        <dbReference type="EC" id="2.3.1.39"/>
    </reaction>
</comment>
<dbReference type="RefSeq" id="WP_083683631.1">
    <property type="nucleotide sequence ID" value="NZ_CP016076.1"/>
</dbReference>
<evidence type="ECO:0000259" key="5">
    <source>
        <dbReference type="SMART" id="SM00827"/>
    </source>
</evidence>
<organism evidence="6 7">
    <name type="scientific">Actinoalloteichus fjordicus</name>
    <dbReference type="NCBI Taxonomy" id="1612552"/>
    <lineage>
        <taxon>Bacteria</taxon>
        <taxon>Bacillati</taxon>
        <taxon>Actinomycetota</taxon>
        <taxon>Actinomycetes</taxon>
        <taxon>Pseudonocardiales</taxon>
        <taxon>Pseudonocardiaceae</taxon>
        <taxon>Actinoalloteichus</taxon>
    </lineage>
</organism>
<proteinExistence type="predicted"/>
<dbReference type="GO" id="GO:0006633">
    <property type="term" value="P:fatty acid biosynthetic process"/>
    <property type="evidence" value="ECO:0007669"/>
    <property type="project" value="TreeGrafter"/>
</dbReference>
<dbReference type="AlphaFoldDB" id="A0AAC9PUG8"/>
<sequence length="322" mass="33493">MFSERVIALLAPGQGSQSPGMLTPWLEAEGAREQLADWSEATGLDLVRLGTEADAEEIKDTAVTQPLVVALTLLAAEELCRRIDLPTNLTIAGHSVGELAAAALAGVFRPIDAVRLAAVRGREMADACALEASGMSAVLGGEPDVVLARLAELGLDPANRNGGGQIVAAGPLDALSALSEEPPEGARVRPLAVAGAFHTRFMAPAEEALRKHAESVEVAHPVRPLLSNFDGGAQDDGAEILRRLVAQVTRPVRWDACMATLADQGVTAVVELPPAGALVGLVKRGMKGTKTVPLKTPADLDKAVQVITEHAADADTTSETTR</sequence>
<keyword evidence="7" id="KW-1185">Reference proteome</keyword>
<evidence type="ECO:0000256" key="1">
    <source>
        <dbReference type="ARBA" id="ARBA00013258"/>
    </source>
</evidence>
<protein>
    <recommendedName>
        <fullName evidence="1">[acyl-carrier-protein] S-malonyltransferase</fullName>
        <ecNumber evidence="1">2.3.1.39</ecNumber>
    </recommendedName>
</protein>
<evidence type="ECO:0000256" key="4">
    <source>
        <dbReference type="ARBA" id="ARBA00048462"/>
    </source>
</evidence>
<dbReference type="InterPro" id="IPR014043">
    <property type="entry name" value="Acyl_transferase_dom"/>
</dbReference>
<dbReference type="Pfam" id="PF00698">
    <property type="entry name" value="Acyl_transf_1"/>
    <property type="match status" value="1"/>
</dbReference>
<evidence type="ECO:0000313" key="7">
    <source>
        <dbReference type="Proteomes" id="UP000185511"/>
    </source>
</evidence>
<accession>A0AAC9PUG8</accession>
<name>A0AAC9PUG8_9PSEU</name>
<dbReference type="KEGG" id="acad:UA74_25415"/>
<dbReference type="InterPro" id="IPR001227">
    <property type="entry name" value="Ac_transferase_dom_sf"/>
</dbReference>
<dbReference type="Gene3D" id="3.30.70.250">
    <property type="entry name" value="Malonyl-CoA ACP transacylase, ACP-binding"/>
    <property type="match status" value="1"/>
</dbReference>
<keyword evidence="2 6" id="KW-0808">Transferase</keyword>
<reference evidence="7" key="1">
    <citation type="submission" date="2016-06" db="EMBL/GenBank/DDBJ databases">
        <title>Complete genome sequence of Actinoalloteichus fjordicus DSM 46855 (=ADI127-17), type strain of the new species Actinoalloteichus fjordicus.</title>
        <authorList>
            <person name="Ruckert C."/>
            <person name="Nouioui I."/>
            <person name="Willmese J."/>
            <person name="van Wezel G."/>
            <person name="Klenk H.-P."/>
            <person name="Kalinowski J."/>
            <person name="Zotchev S.B."/>
        </authorList>
    </citation>
    <scope>NUCLEOTIDE SEQUENCE [LARGE SCALE GENOMIC DNA]</scope>
    <source>
        <strain evidence="7">ADI127-7</strain>
    </source>
</reference>
<feature type="domain" description="Malonyl-CoA:ACP transacylase (MAT)" evidence="5">
    <location>
        <begin position="10"/>
        <end position="311"/>
    </location>
</feature>
<dbReference type="EMBL" id="CP016076">
    <property type="protein sequence ID" value="APU17092.1"/>
    <property type="molecule type" value="Genomic_DNA"/>
</dbReference>
<dbReference type="InterPro" id="IPR016036">
    <property type="entry name" value="Malonyl_transacylase_ACP-bd"/>
</dbReference>
<dbReference type="InterPro" id="IPR050858">
    <property type="entry name" value="Mal-CoA-ACP_Trans/PKS_FabD"/>
</dbReference>
<keyword evidence="3 6" id="KW-0012">Acyltransferase</keyword>
<evidence type="ECO:0000256" key="2">
    <source>
        <dbReference type="ARBA" id="ARBA00022679"/>
    </source>
</evidence>
<gene>
    <name evidence="6" type="ORF">UA74_25415</name>
</gene>
<dbReference type="Proteomes" id="UP000185511">
    <property type="component" value="Chromosome"/>
</dbReference>
<dbReference type="SUPFAM" id="SSF55048">
    <property type="entry name" value="Probable ACP-binding domain of malonyl-CoA ACP transacylase"/>
    <property type="match status" value="1"/>
</dbReference>